<organism evidence="1 2">
    <name type="scientific">Acaulospora colombiana</name>
    <dbReference type="NCBI Taxonomy" id="27376"/>
    <lineage>
        <taxon>Eukaryota</taxon>
        <taxon>Fungi</taxon>
        <taxon>Fungi incertae sedis</taxon>
        <taxon>Mucoromycota</taxon>
        <taxon>Glomeromycotina</taxon>
        <taxon>Glomeromycetes</taxon>
        <taxon>Diversisporales</taxon>
        <taxon>Acaulosporaceae</taxon>
        <taxon>Acaulospora</taxon>
    </lineage>
</organism>
<proteinExistence type="predicted"/>
<evidence type="ECO:0000313" key="2">
    <source>
        <dbReference type="Proteomes" id="UP000789525"/>
    </source>
</evidence>
<dbReference type="EMBL" id="CAJVPT010007575">
    <property type="protein sequence ID" value="CAG8542878.1"/>
    <property type="molecule type" value="Genomic_DNA"/>
</dbReference>
<protein>
    <submittedName>
        <fullName evidence="1">4342_t:CDS:1</fullName>
    </submittedName>
</protein>
<dbReference type="Proteomes" id="UP000789525">
    <property type="component" value="Unassembled WGS sequence"/>
</dbReference>
<comment type="caution">
    <text evidence="1">The sequence shown here is derived from an EMBL/GenBank/DDBJ whole genome shotgun (WGS) entry which is preliminary data.</text>
</comment>
<sequence length="616" mass="68815">MSFTQKIDYDGNVTLSKFYSFSYHYISSAQPSSPRGKIISSLSQNAPKGYIDITSTCSLISLNLVKSHDLEGLVKRSWDQRSPTLKESSRVKKRQLLSLKSRFHSGKRQPFFNSKSIVSKRTKRKSEEYWINLENNSIFYKSDHEDQEHDGNKESNELRNGGAEAHRGGKNDTQILTLLDKHKNLEIVGTLYVRVLIGPEEEEEEWEPLYMVVVKNMDELGVGELDNIPGSEMAEFRLGTDYLQDIDVDNICYSYLPKLLFENGVSISLFDVKKADAVSGKGYGNIERSSESSNSESEEELNSVNSNAIKIKSETKDDLNIVDTENFAKPEKPDQIITRSNSLSQSPITTSTVVKNEEESQPDSPQNLIDPREGPLEENREDLSRSPLTISSSFEISNGSYNAEEPKPAKPTIQPDKKIFESETPNNTNYSHAVIIQPNWVGMPLAIVMHHLLSNVSTSNKFLISSIGVQQPIMDAYKFPRETVGTQTCFSNEGARLQVSQSTVSTQTTTIMDGPVAMPQSQALKVSQSTQTLPQPSRSTQTLKVSQTSQSIQTSEVSQLSKECQTRSSDMVSVKVQASPVTPIFSPPPEVSEASNSTQRKEFEVKKKAEKTKHQE</sequence>
<reference evidence="1" key="1">
    <citation type="submission" date="2021-06" db="EMBL/GenBank/DDBJ databases">
        <authorList>
            <person name="Kallberg Y."/>
            <person name="Tangrot J."/>
            <person name="Rosling A."/>
        </authorList>
    </citation>
    <scope>NUCLEOTIDE SEQUENCE</scope>
    <source>
        <strain evidence="1">CL356</strain>
    </source>
</reference>
<accession>A0ACA9LPI9</accession>
<keyword evidence="2" id="KW-1185">Reference proteome</keyword>
<gene>
    <name evidence="1" type="ORF">ACOLOM_LOCUS4541</name>
</gene>
<name>A0ACA9LPI9_9GLOM</name>
<evidence type="ECO:0000313" key="1">
    <source>
        <dbReference type="EMBL" id="CAG8542878.1"/>
    </source>
</evidence>